<evidence type="ECO:0000256" key="4">
    <source>
        <dbReference type="ARBA" id="ARBA00022840"/>
    </source>
</evidence>
<evidence type="ECO:0000256" key="2">
    <source>
        <dbReference type="ARBA" id="ARBA00022692"/>
    </source>
</evidence>
<feature type="non-terminal residue" evidence="9">
    <location>
        <position position="926"/>
    </location>
</feature>
<dbReference type="CDD" id="cd03263">
    <property type="entry name" value="ABC_subfamily_A"/>
    <property type="match status" value="1"/>
</dbReference>
<feature type="transmembrane region" description="Helical" evidence="7">
    <location>
        <begin position="167"/>
        <end position="187"/>
    </location>
</feature>
<feature type="domain" description="ABC transporter" evidence="8">
    <location>
        <begin position="676"/>
        <end position="907"/>
    </location>
</feature>
<dbReference type="InterPro" id="IPR026082">
    <property type="entry name" value="ABCA"/>
</dbReference>
<dbReference type="GO" id="GO:0005524">
    <property type="term" value="F:ATP binding"/>
    <property type="evidence" value="ECO:0007669"/>
    <property type="project" value="UniProtKB-KW"/>
</dbReference>
<dbReference type="InterPro" id="IPR003593">
    <property type="entry name" value="AAA+_ATPase"/>
</dbReference>
<dbReference type="PANTHER" id="PTHR19229">
    <property type="entry name" value="ATP-BINDING CASSETTE TRANSPORTER SUBFAMILY A ABCA"/>
    <property type="match status" value="1"/>
</dbReference>
<dbReference type="InterPro" id="IPR013525">
    <property type="entry name" value="ABC2_TM"/>
</dbReference>
<dbReference type="InterPro" id="IPR017871">
    <property type="entry name" value="ABC_transporter-like_CS"/>
</dbReference>
<evidence type="ECO:0000313" key="9">
    <source>
        <dbReference type="EMBL" id="CAD7638599.1"/>
    </source>
</evidence>
<keyword evidence="3" id="KW-0547">Nucleotide-binding</keyword>
<comment type="subcellular location">
    <subcellularLocation>
        <location evidence="1">Membrane</location>
        <topology evidence="1">Multi-pass membrane protein</topology>
    </subcellularLocation>
</comment>
<feature type="transmembrane region" description="Helical" evidence="7">
    <location>
        <begin position="396"/>
        <end position="424"/>
    </location>
</feature>
<dbReference type="EMBL" id="CAJPIZ010021063">
    <property type="protein sequence ID" value="CAG2117502.1"/>
    <property type="molecule type" value="Genomic_DNA"/>
</dbReference>
<feature type="transmembrane region" description="Helical" evidence="7">
    <location>
        <begin position="350"/>
        <end position="375"/>
    </location>
</feature>
<organism evidence="9">
    <name type="scientific">Medioppia subpectinata</name>
    <dbReference type="NCBI Taxonomy" id="1979941"/>
    <lineage>
        <taxon>Eukaryota</taxon>
        <taxon>Metazoa</taxon>
        <taxon>Ecdysozoa</taxon>
        <taxon>Arthropoda</taxon>
        <taxon>Chelicerata</taxon>
        <taxon>Arachnida</taxon>
        <taxon>Acari</taxon>
        <taxon>Acariformes</taxon>
        <taxon>Sarcoptiformes</taxon>
        <taxon>Oribatida</taxon>
        <taxon>Brachypylina</taxon>
        <taxon>Oppioidea</taxon>
        <taxon>Oppiidae</taxon>
        <taxon>Medioppia</taxon>
    </lineage>
</organism>
<evidence type="ECO:0000256" key="7">
    <source>
        <dbReference type="SAM" id="Phobius"/>
    </source>
</evidence>
<dbReference type="Gene3D" id="3.40.50.300">
    <property type="entry name" value="P-loop containing nucleotide triphosphate hydrolases"/>
    <property type="match status" value="1"/>
</dbReference>
<feature type="transmembrane region" description="Helical" evidence="7">
    <location>
        <begin position="514"/>
        <end position="534"/>
    </location>
</feature>
<keyword evidence="2 7" id="KW-0812">Transmembrane</keyword>
<feature type="transmembrane region" description="Helical" evidence="7">
    <location>
        <begin position="608"/>
        <end position="625"/>
    </location>
</feature>
<dbReference type="InterPro" id="IPR027417">
    <property type="entry name" value="P-loop_NTPase"/>
</dbReference>
<dbReference type="AlphaFoldDB" id="A0A7R9LDH4"/>
<evidence type="ECO:0000256" key="3">
    <source>
        <dbReference type="ARBA" id="ARBA00022741"/>
    </source>
</evidence>
<proteinExistence type="predicted"/>
<evidence type="ECO:0000313" key="10">
    <source>
        <dbReference type="Proteomes" id="UP000759131"/>
    </source>
</evidence>
<dbReference type="OrthoDB" id="6512918at2759"/>
<dbReference type="EMBL" id="OC875638">
    <property type="protein sequence ID" value="CAD7638599.1"/>
    <property type="molecule type" value="Genomic_DNA"/>
</dbReference>
<dbReference type="Pfam" id="PF12698">
    <property type="entry name" value="ABC2_membrane_3"/>
    <property type="match status" value="1"/>
</dbReference>
<sequence length="926" mass="104140">VLGDRIAIMSEGVLKCCGSPMFLKKRFGAGYHLRIAKTDKYNKQSVDTTLKKYLPDSRLQSEINTEVIYSLESDDRSKQTDKNIFPKLFDELESRKQELGFNSFGITVTTMEDVFLKVGSHEEVDNGKKASQEKIEKQYKNEDGFKLIQMSVLGLLVKRFHYSRRHWAMLLFQIVIPAVLFILVFLADNSVKSVATEKSKSITLDLQELYGRTIGFYHDFDPTTHDFGANHYIPNAERHGVTADVLTKTTDPKDWLLEKSRVFEQYVMKYVLGGAVSNTSGTLSPQIWFNYESTHSLPLSINLMYESLVRQSVLKLKDFTITTIVEPLKSWVFTGSGKDKEYYNALIQNMIAAGVSCILLMPITLPFLAASYIIYPIIERVSKSKALQLMTGLSSAVYWLTNYLFDILNHLLAITLLSLVVYMFDVNQAFFKGWQSGTAFFLLLLAFGLSSISIAYCLSFWFNSSPIGFSLLLVFYLVFGFIVNAIYSGLYLMTTGGAALAGPTTTMGTKQEDGFLLIIHAFRLIPIFSLNYGFTKIYMINVNKQLCAKQMDAIRESSGHLWPANTFPTEWPDRWPAFFPDAPLYNQMTSCKYLNPLILNPAGIGRELIGLIVSALLFIIVLLIIEENLCLMFSRKNYSPNLHLVSNGSQDADVLAERQRVDQVMKSPELRAQEGIVVVNLCKSFDNFQAVDHLTFGVHKNECFGLLGVNGAGKTTTFSMLTGELFPDDGNAYIDSVDLVQQPKSFGRRIGYCPQFDALLDRLTGEELLYLFARLRGIPAEHIDAAITAVIHAIDLQLHCKHTTKNYSGGNKRKLSLGLAIIGRPALVFLDEPTAGVDPVARRKIWQTLDLLKNRQNSSIILTSHSMEESEALCARIAIMVNGKFKCLGSTQQLKSKFGQGFTLIIKMKIDLVTKDQSYPNRVDQY</sequence>
<accession>A0A7R9LDH4</accession>
<reference evidence="9" key="1">
    <citation type="submission" date="2020-11" db="EMBL/GenBank/DDBJ databases">
        <authorList>
            <person name="Tran Van P."/>
        </authorList>
    </citation>
    <scope>NUCLEOTIDE SEQUENCE</scope>
</reference>
<feature type="transmembrane region" description="Helical" evidence="7">
    <location>
        <begin position="439"/>
        <end position="462"/>
    </location>
</feature>
<feature type="transmembrane region" description="Helical" evidence="7">
    <location>
        <begin position="469"/>
        <end position="494"/>
    </location>
</feature>
<dbReference type="PANTHER" id="PTHR19229:SF250">
    <property type="entry name" value="ABC TRANSPORTER DOMAIN-CONTAINING PROTEIN-RELATED"/>
    <property type="match status" value="1"/>
</dbReference>
<dbReference type="FunFam" id="3.40.50.300:FF:002470">
    <property type="entry name" value="ABC transporter, putative"/>
    <property type="match status" value="1"/>
</dbReference>
<name>A0A7R9LDH4_9ACAR</name>
<dbReference type="GO" id="GO:0005319">
    <property type="term" value="F:lipid transporter activity"/>
    <property type="evidence" value="ECO:0007669"/>
    <property type="project" value="TreeGrafter"/>
</dbReference>
<dbReference type="GO" id="GO:0140359">
    <property type="term" value="F:ABC-type transporter activity"/>
    <property type="evidence" value="ECO:0007669"/>
    <property type="project" value="InterPro"/>
</dbReference>
<feature type="non-terminal residue" evidence="9">
    <location>
        <position position="1"/>
    </location>
</feature>
<dbReference type="GO" id="GO:0016020">
    <property type="term" value="C:membrane"/>
    <property type="evidence" value="ECO:0007669"/>
    <property type="project" value="UniProtKB-SubCell"/>
</dbReference>
<evidence type="ECO:0000256" key="1">
    <source>
        <dbReference type="ARBA" id="ARBA00004141"/>
    </source>
</evidence>
<evidence type="ECO:0000259" key="8">
    <source>
        <dbReference type="PROSITE" id="PS50893"/>
    </source>
</evidence>
<dbReference type="Pfam" id="PF00005">
    <property type="entry name" value="ABC_tran"/>
    <property type="match status" value="1"/>
</dbReference>
<evidence type="ECO:0000256" key="5">
    <source>
        <dbReference type="ARBA" id="ARBA00022989"/>
    </source>
</evidence>
<evidence type="ECO:0000256" key="6">
    <source>
        <dbReference type="ARBA" id="ARBA00023136"/>
    </source>
</evidence>
<dbReference type="SUPFAM" id="SSF52540">
    <property type="entry name" value="P-loop containing nucleoside triphosphate hydrolases"/>
    <property type="match status" value="1"/>
</dbReference>
<dbReference type="GO" id="GO:0016887">
    <property type="term" value="F:ATP hydrolysis activity"/>
    <property type="evidence" value="ECO:0007669"/>
    <property type="project" value="InterPro"/>
</dbReference>
<keyword evidence="10" id="KW-1185">Reference proteome</keyword>
<protein>
    <recommendedName>
        <fullName evidence="8">ABC transporter domain-containing protein</fullName>
    </recommendedName>
</protein>
<keyword evidence="6 7" id="KW-0472">Membrane</keyword>
<keyword evidence="4" id="KW-0067">ATP-binding</keyword>
<dbReference type="SMART" id="SM00382">
    <property type="entry name" value="AAA"/>
    <property type="match status" value="1"/>
</dbReference>
<keyword evidence="5 7" id="KW-1133">Transmembrane helix</keyword>
<gene>
    <name evidence="9" type="ORF">OSB1V03_LOCUS17455</name>
</gene>
<dbReference type="PROSITE" id="PS00211">
    <property type="entry name" value="ABC_TRANSPORTER_1"/>
    <property type="match status" value="1"/>
</dbReference>
<dbReference type="PROSITE" id="PS50893">
    <property type="entry name" value="ABC_TRANSPORTER_2"/>
    <property type="match status" value="1"/>
</dbReference>
<dbReference type="InterPro" id="IPR003439">
    <property type="entry name" value="ABC_transporter-like_ATP-bd"/>
</dbReference>
<dbReference type="Proteomes" id="UP000759131">
    <property type="component" value="Unassembled WGS sequence"/>
</dbReference>